<organism evidence="9 10">
    <name type="scientific">Cloacibacillus evryensis</name>
    <dbReference type="NCBI Taxonomy" id="508460"/>
    <lineage>
        <taxon>Bacteria</taxon>
        <taxon>Thermotogati</taxon>
        <taxon>Synergistota</taxon>
        <taxon>Synergistia</taxon>
        <taxon>Synergistales</taxon>
        <taxon>Synergistaceae</taxon>
        <taxon>Cloacibacillus</taxon>
    </lineage>
</organism>
<comment type="caution">
    <text evidence="9">The sequence shown here is derived from an EMBL/GenBank/DDBJ whole genome shotgun (WGS) entry which is preliminary data.</text>
</comment>
<dbReference type="Pfam" id="PF06808">
    <property type="entry name" value="DctM"/>
    <property type="match status" value="1"/>
</dbReference>
<feature type="transmembrane region" description="Helical" evidence="7">
    <location>
        <begin position="166"/>
        <end position="192"/>
    </location>
</feature>
<dbReference type="PANTHER" id="PTHR33362">
    <property type="entry name" value="SIALIC ACID TRAP TRANSPORTER PERMEASE PROTEIN SIAT-RELATED"/>
    <property type="match status" value="1"/>
</dbReference>
<keyword evidence="5 7" id="KW-1133">Transmembrane helix</keyword>
<dbReference type="RefSeq" id="WP_256181889.1">
    <property type="nucleotide sequence ID" value="NZ_JANFYT010000016.1"/>
</dbReference>
<sequence length="433" mass="46741">MLYICCSMVFVIFMILLGIPIMYSFFAAIFLMVYLLGYSPSFLLSYGYDVINAVVLLCVPLYVCVGAIMSKSNIGAALVDFVDLFVGRIRGGLGIVAVVASAIFGSISGSAAATLTCIGSIMIPKMIDKGYPRGHVAALLTNACPLGLLIPPSASMIVYAWVSRQSILACFLATVLPGIVLVIMLSIVNVALLKNNENVIVKEKLAEKEFWIQVRTRGRFSIPAFIMPVIVLGGTYGGIFTPTEAAAVAVFYAIPVGWFVYKGLNYRILYETFVSTASTTGVVMIMCFGIMIFSRILVMQDLPGIITELLKKVSSNPYVVLLFVNILLLVLGMIMDDISAMLLTVPILVPITSAFGISPIHLAAIVGVNLGLGLITPPCAPMLYLGLRISGVNLSEIIGPTMKFILFAWVPTLICVTYFPRLSLWLPGVILGW</sequence>
<feature type="transmembrane region" description="Helical" evidence="7">
    <location>
        <begin position="397"/>
        <end position="419"/>
    </location>
</feature>
<keyword evidence="3" id="KW-0997">Cell inner membrane</keyword>
<feature type="transmembrane region" description="Helical" evidence="7">
    <location>
        <begin position="50"/>
        <end position="69"/>
    </location>
</feature>
<feature type="transmembrane region" description="Helical" evidence="7">
    <location>
        <begin position="220"/>
        <end position="239"/>
    </location>
</feature>
<feature type="transmembrane region" description="Helical" evidence="7">
    <location>
        <begin position="89"/>
        <end position="115"/>
    </location>
</feature>
<comment type="subcellular location">
    <subcellularLocation>
        <location evidence="1">Cell inner membrane</location>
        <topology evidence="1">Multi-pass membrane protein</topology>
    </subcellularLocation>
</comment>
<evidence type="ECO:0000259" key="8">
    <source>
        <dbReference type="Pfam" id="PF06808"/>
    </source>
</evidence>
<evidence type="ECO:0000256" key="7">
    <source>
        <dbReference type="SAM" id="Phobius"/>
    </source>
</evidence>
<keyword evidence="10" id="KW-1185">Reference proteome</keyword>
<dbReference type="NCBIfam" id="TIGR00786">
    <property type="entry name" value="dctM"/>
    <property type="match status" value="1"/>
</dbReference>
<evidence type="ECO:0000256" key="3">
    <source>
        <dbReference type="ARBA" id="ARBA00022519"/>
    </source>
</evidence>
<evidence type="ECO:0000313" key="10">
    <source>
        <dbReference type="Proteomes" id="UP001205919"/>
    </source>
</evidence>
<evidence type="ECO:0000256" key="1">
    <source>
        <dbReference type="ARBA" id="ARBA00004429"/>
    </source>
</evidence>
<keyword evidence="6 7" id="KW-0472">Membrane</keyword>
<feature type="transmembrane region" description="Helical" evidence="7">
    <location>
        <begin position="363"/>
        <end position="385"/>
    </location>
</feature>
<protein>
    <submittedName>
        <fullName evidence="9">TRAP transporter large permease</fullName>
    </submittedName>
</protein>
<dbReference type="InterPro" id="IPR004681">
    <property type="entry name" value="TRAP_DctM"/>
</dbReference>
<keyword evidence="4 7" id="KW-0812">Transmembrane</keyword>
<feature type="transmembrane region" description="Helical" evidence="7">
    <location>
        <begin position="340"/>
        <end position="357"/>
    </location>
</feature>
<feature type="transmembrane region" description="Helical" evidence="7">
    <location>
        <begin position="318"/>
        <end position="335"/>
    </location>
</feature>
<gene>
    <name evidence="9" type="ORF">NE630_08580</name>
</gene>
<evidence type="ECO:0000256" key="4">
    <source>
        <dbReference type="ARBA" id="ARBA00022692"/>
    </source>
</evidence>
<feature type="transmembrane region" description="Helical" evidence="7">
    <location>
        <begin position="12"/>
        <end position="38"/>
    </location>
</feature>
<evidence type="ECO:0000256" key="6">
    <source>
        <dbReference type="ARBA" id="ARBA00023136"/>
    </source>
</evidence>
<reference evidence="9 10" key="1">
    <citation type="submission" date="2022-06" db="EMBL/GenBank/DDBJ databases">
        <title>Isolation of gut microbiota from human fecal samples.</title>
        <authorList>
            <person name="Pamer E.G."/>
            <person name="Barat B."/>
            <person name="Waligurski E."/>
            <person name="Medina S."/>
            <person name="Paddock L."/>
            <person name="Mostad J."/>
        </authorList>
    </citation>
    <scope>NUCLEOTIDE SEQUENCE [LARGE SCALE GENOMIC DNA]</scope>
    <source>
        <strain evidence="9 10">DFI.9.90</strain>
    </source>
</reference>
<proteinExistence type="predicted"/>
<dbReference type="PIRSF" id="PIRSF006066">
    <property type="entry name" value="HI0050"/>
    <property type="match status" value="1"/>
</dbReference>
<dbReference type="AlphaFoldDB" id="A0AAW5K3S8"/>
<evidence type="ECO:0000256" key="2">
    <source>
        <dbReference type="ARBA" id="ARBA00022475"/>
    </source>
</evidence>
<feature type="domain" description="TRAP C4-dicarboxylate transport system permease DctM subunit" evidence="8">
    <location>
        <begin position="9"/>
        <end position="421"/>
    </location>
</feature>
<name>A0AAW5K3S8_9BACT</name>
<evidence type="ECO:0000256" key="5">
    <source>
        <dbReference type="ARBA" id="ARBA00022989"/>
    </source>
</evidence>
<dbReference type="EMBL" id="JANFYT010000016">
    <property type="protein sequence ID" value="MCQ4814479.1"/>
    <property type="molecule type" value="Genomic_DNA"/>
</dbReference>
<dbReference type="Proteomes" id="UP001205919">
    <property type="component" value="Unassembled WGS sequence"/>
</dbReference>
<keyword evidence="2" id="KW-1003">Cell membrane</keyword>
<feature type="transmembrane region" description="Helical" evidence="7">
    <location>
        <begin position="245"/>
        <end position="261"/>
    </location>
</feature>
<dbReference type="InterPro" id="IPR010656">
    <property type="entry name" value="DctM"/>
</dbReference>
<dbReference type="GO" id="GO:0005886">
    <property type="term" value="C:plasma membrane"/>
    <property type="evidence" value="ECO:0007669"/>
    <property type="project" value="UniProtKB-SubCell"/>
</dbReference>
<dbReference type="GO" id="GO:0022857">
    <property type="term" value="F:transmembrane transporter activity"/>
    <property type="evidence" value="ECO:0007669"/>
    <property type="project" value="TreeGrafter"/>
</dbReference>
<feature type="transmembrane region" description="Helical" evidence="7">
    <location>
        <begin position="136"/>
        <end position="160"/>
    </location>
</feature>
<feature type="transmembrane region" description="Helical" evidence="7">
    <location>
        <begin position="273"/>
        <end position="298"/>
    </location>
</feature>
<evidence type="ECO:0000313" key="9">
    <source>
        <dbReference type="EMBL" id="MCQ4814479.1"/>
    </source>
</evidence>
<dbReference type="PANTHER" id="PTHR33362:SF3">
    <property type="entry name" value="SIALIC ACID TRAP TRANSPORTER PERMEASE PROTEIN SIAT"/>
    <property type="match status" value="1"/>
</dbReference>
<accession>A0AAW5K3S8</accession>